<feature type="domain" description="Kazal-like" evidence="9">
    <location>
        <begin position="9"/>
        <end position="61"/>
    </location>
</feature>
<dbReference type="SUPFAM" id="SSF57610">
    <property type="entry name" value="Thyroglobulin type-1 domain"/>
    <property type="match status" value="1"/>
</dbReference>
<gene>
    <name evidence="11" type="primary">LOC100376734</name>
</gene>
<keyword evidence="2" id="KW-0964">Secreted</keyword>
<organism evidence="10 11">
    <name type="scientific">Saccoglossus kowalevskii</name>
    <name type="common">Acorn worm</name>
    <dbReference type="NCBI Taxonomy" id="10224"/>
    <lineage>
        <taxon>Eukaryota</taxon>
        <taxon>Metazoa</taxon>
        <taxon>Hemichordata</taxon>
        <taxon>Enteropneusta</taxon>
        <taxon>Harrimaniidae</taxon>
        <taxon>Saccoglossus</taxon>
    </lineage>
</organism>
<evidence type="ECO:0000256" key="1">
    <source>
        <dbReference type="ARBA" id="ARBA00004613"/>
    </source>
</evidence>
<dbReference type="InterPro" id="IPR036857">
    <property type="entry name" value="Thyroglobulin_1_sf"/>
</dbReference>
<dbReference type="SMART" id="SM00280">
    <property type="entry name" value="KAZAL"/>
    <property type="match status" value="1"/>
</dbReference>
<evidence type="ECO:0000259" key="8">
    <source>
        <dbReference type="PROSITE" id="PS51162"/>
    </source>
</evidence>
<dbReference type="PANTHER" id="PTHR12352">
    <property type="entry name" value="SECRETED MODULAR CALCIUM-BINDING PROTEIN"/>
    <property type="match status" value="1"/>
</dbReference>
<dbReference type="PANTHER" id="PTHR12352:SF3">
    <property type="entry name" value="NIDOGEN-2"/>
    <property type="match status" value="1"/>
</dbReference>
<evidence type="ECO:0000256" key="7">
    <source>
        <dbReference type="PROSITE-ProRule" id="PRU00500"/>
    </source>
</evidence>
<keyword evidence="6 7" id="KW-1015">Disulfide bond</keyword>
<dbReference type="PROSITE" id="PS51465">
    <property type="entry name" value="KAZAL_2"/>
    <property type="match status" value="1"/>
</dbReference>
<keyword evidence="3" id="KW-0646">Protease inhibitor</keyword>
<name>A0ABM0MH83_SACKO</name>
<evidence type="ECO:0000256" key="3">
    <source>
        <dbReference type="ARBA" id="ARBA00022690"/>
    </source>
</evidence>
<evidence type="ECO:0000256" key="6">
    <source>
        <dbReference type="ARBA" id="ARBA00023157"/>
    </source>
</evidence>
<keyword evidence="10" id="KW-1185">Reference proteome</keyword>
<feature type="disulfide bond" evidence="7">
    <location>
        <begin position="106"/>
        <end position="113"/>
    </location>
</feature>
<dbReference type="PRINTS" id="PR00290">
    <property type="entry name" value="KAZALINHBTR"/>
</dbReference>
<dbReference type="InterPro" id="IPR000716">
    <property type="entry name" value="Thyroglobulin_1"/>
</dbReference>
<keyword evidence="5" id="KW-0722">Serine protease inhibitor</keyword>
<sequence length="126" mass="14229">MPSIMKQEVKDPKDCGPCPRQYDPVCGTDGETYSNECMLKFVACMVDDPTIQINYRSSCDDVTHERRQLGPCTKEVKKLMGRFGMNPVGSKVPQCDENGYFRKQQCWGSTGTCWCSDLQGHEIDCD</sequence>
<comment type="subcellular location">
    <subcellularLocation>
        <location evidence="1">Secreted</location>
    </subcellularLocation>
</comment>
<dbReference type="CDD" id="cd00191">
    <property type="entry name" value="TY"/>
    <property type="match status" value="1"/>
</dbReference>
<protein>
    <submittedName>
        <fullName evidence="11">SPARC-related modular calcium-binding protein 2-like</fullName>
    </submittedName>
</protein>
<keyword evidence="4" id="KW-0677">Repeat</keyword>
<dbReference type="Proteomes" id="UP000694865">
    <property type="component" value="Unplaced"/>
</dbReference>
<dbReference type="CDD" id="cd00104">
    <property type="entry name" value="KAZAL_FS"/>
    <property type="match status" value="1"/>
</dbReference>
<feature type="domain" description="Thyroglobulin type-1" evidence="8">
    <location>
        <begin position="69"/>
        <end position="126"/>
    </location>
</feature>
<evidence type="ECO:0000256" key="5">
    <source>
        <dbReference type="ARBA" id="ARBA00022900"/>
    </source>
</evidence>
<dbReference type="Gene3D" id="3.30.60.30">
    <property type="match status" value="1"/>
</dbReference>
<evidence type="ECO:0000313" key="10">
    <source>
        <dbReference type="Proteomes" id="UP000694865"/>
    </source>
</evidence>
<comment type="caution">
    <text evidence="7">Lacks conserved residue(s) required for the propagation of feature annotation.</text>
</comment>
<proteinExistence type="predicted"/>
<evidence type="ECO:0000259" key="9">
    <source>
        <dbReference type="PROSITE" id="PS51465"/>
    </source>
</evidence>
<evidence type="ECO:0000256" key="2">
    <source>
        <dbReference type="ARBA" id="ARBA00022525"/>
    </source>
</evidence>
<dbReference type="PROSITE" id="PS51162">
    <property type="entry name" value="THYROGLOBULIN_1_2"/>
    <property type="match status" value="1"/>
</dbReference>
<accession>A0ABM0MH83</accession>
<dbReference type="GeneID" id="100376734"/>
<dbReference type="Pfam" id="PF00050">
    <property type="entry name" value="Kazal_1"/>
    <property type="match status" value="1"/>
</dbReference>
<reference evidence="11" key="1">
    <citation type="submission" date="2025-08" db="UniProtKB">
        <authorList>
            <consortium name="RefSeq"/>
        </authorList>
    </citation>
    <scope>IDENTIFICATION</scope>
    <source>
        <tissue evidence="11">Testes</tissue>
    </source>
</reference>
<dbReference type="Pfam" id="PF00086">
    <property type="entry name" value="Thyroglobulin_1"/>
    <property type="match status" value="1"/>
</dbReference>
<evidence type="ECO:0000313" key="11">
    <source>
        <dbReference type="RefSeq" id="XP_006819374.1"/>
    </source>
</evidence>
<dbReference type="InterPro" id="IPR051950">
    <property type="entry name" value="Dev_reg/Prot_inhib"/>
</dbReference>
<dbReference type="InterPro" id="IPR002350">
    <property type="entry name" value="Kazal_dom"/>
</dbReference>
<dbReference type="InterPro" id="IPR036058">
    <property type="entry name" value="Kazal_dom_sf"/>
</dbReference>
<evidence type="ECO:0000256" key="4">
    <source>
        <dbReference type="ARBA" id="ARBA00022737"/>
    </source>
</evidence>
<dbReference type="InterPro" id="IPR001239">
    <property type="entry name" value="Prot_inh_Kazal-m"/>
</dbReference>
<dbReference type="RefSeq" id="XP_006819374.1">
    <property type="nucleotide sequence ID" value="XM_006819311.1"/>
</dbReference>
<dbReference type="Gene3D" id="4.10.800.10">
    <property type="entry name" value="Thyroglobulin type-1"/>
    <property type="match status" value="1"/>
</dbReference>
<dbReference type="SUPFAM" id="SSF100895">
    <property type="entry name" value="Kazal-type serine protease inhibitors"/>
    <property type="match status" value="1"/>
</dbReference>